<dbReference type="InParanoid" id="A0A165D0W1"/>
<dbReference type="InterPro" id="IPR002403">
    <property type="entry name" value="Cyt_P450_E_grp-IV"/>
</dbReference>
<evidence type="ECO:0000313" key="11">
    <source>
        <dbReference type="Proteomes" id="UP000076842"/>
    </source>
</evidence>
<evidence type="ECO:0000256" key="1">
    <source>
        <dbReference type="ARBA" id="ARBA00001971"/>
    </source>
</evidence>
<dbReference type="STRING" id="1353952.A0A165D0W1"/>
<comment type="pathway">
    <text evidence="2">Secondary metabolite biosynthesis.</text>
</comment>
<dbReference type="EMBL" id="KV424089">
    <property type="protein sequence ID" value="KZT51817.1"/>
    <property type="molecule type" value="Genomic_DNA"/>
</dbReference>
<dbReference type="GO" id="GO:0004497">
    <property type="term" value="F:monooxygenase activity"/>
    <property type="evidence" value="ECO:0007669"/>
    <property type="project" value="UniProtKB-KW"/>
</dbReference>
<keyword evidence="6" id="KW-0560">Oxidoreductase</keyword>
<dbReference type="PRINTS" id="PR00385">
    <property type="entry name" value="P450"/>
</dbReference>
<dbReference type="InterPro" id="IPR050121">
    <property type="entry name" value="Cytochrome_P450_monoxygenase"/>
</dbReference>
<keyword evidence="8" id="KW-0503">Monooxygenase</keyword>
<dbReference type="SUPFAM" id="SSF48264">
    <property type="entry name" value="Cytochrome P450"/>
    <property type="match status" value="1"/>
</dbReference>
<keyword evidence="5" id="KW-0479">Metal-binding</keyword>
<dbReference type="InterPro" id="IPR001128">
    <property type="entry name" value="Cyt_P450"/>
</dbReference>
<protein>
    <submittedName>
        <fullName evidence="10">Cytochrome P450</fullName>
    </submittedName>
</protein>
<keyword evidence="9" id="KW-0812">Transmembrane</keyword>
<gene>
    <name evidence="10" type="ORF">CALCODRAFT_521118</name>
</gene>
<evidence type="ECO:0000313" key="10">
    <source>
        <dbReference type="EMBL" id="KZT51817.1"/>
    </source>
</evidence>
<dbReference type="GO" id="GO:0020037">
    <property type="term" value="F:heme binding"/>
    <property type="evidence" value="ECO:0007669"/>
    <property type="project" value="InterPro"/>
</dbReference>
<dbReference type="Pfam" id="PF00067">
    <property type="entry name" value="p450"/>
    <property type="match status" value="1"/>
</dbReference>
<evidence type="ECO:0000256" key="3">
    <source>
        <dbReference type="ARBA" id="ARBA00010617"/>
    </source>
</evidence>
<comment type="cofactor">
    <cofactor evidence="1">
        <name>heme</name>
        <dbReference type="ChEBI" id="CHEBI:30413"/>
    </cofactor>
</comment>
<dbReference type="Proteomes" id="UP000076842">
    <property type="component" value="Unassembled WGS sequence"/>
</dbReference>
<name>A0A165D0W1_9BASI</name>
<dbReference type="PRINTS" id="PR00465">
    <property type="entry name" value="EP450IV"/>
</dbReference>
<evidence type="ECO:0000256" key="2">
    <source>
        <dbReference type="ARBA" id="ARBA00005179"/>
    </source>
</evidence>
<dbReference type="Gene3D" id="1.10.630.10">
    <property type="entry name" value="Cytochrome P450"/>
    <property type="match status" value="1"/>
</dbReference>
<sequence length="467" mass="52121">MSVFNVPALPSYKFFNVVAVSVCASLVLALIRRIFLRGKATELVGPKNPSWLWGYTRTLLTGVSGDYFEAWQKEFGDVYRIPYPAGTSRTVFMDPRAISYVLNSNSYNYVRHKGNNAQLKTLIGGGLLTHEGDDHRRHRRSMIPGFSVASLRYFTSIFLEATSTVKDEWMSRLEAEENHGVAVLSIEQWMNAISFESIGQTGFNHDFGCLNGVLPPVGQLFTALGNSSATLGSMISLGLLQVFPFVLQLPLKRNMGMVKVRTALTDVARAFKADFGNTKEDLTDDRRSLVASIMKAENRSLSEADIIAEMNTLLIAGFETTSTTMTWCMHELSLHPKVQDKLREELRGFPEPTYEQLATEMPYLTAVVQETLRIHPIAQENHRVAAKDDSVPLLNPITTKTGKVVDHVELPAGTGIIVPIEAMNKSTLFWGPDAHEFKPERWLSELPEKASSIQGYHHLLTFIDGPR</sequence>
<dbReference type="PANTHER" id="PTHR24305">
    <property type="entry name" value="CYTOCHROME P450"/>
    <property type="match status" value="1"/>
</dbReference>
<comment type="similarity">
    <text evidence="3">Belongs to the cytochrome P450 family.</text>
</comment>
<feature type="transmembrane region" description="Helical" evidence="9">
    <location>
        <begin position="12"/>
        <end position="31"/>
    </location>
</feature>
<evidence type="ECO:0000256" key="5">
    <source>
        <dbReference type="ARBA" id="ARBA00022723"/>
    </source>
</evidence>
<keyword evidence="7" id="KW-0408">Iron</keyword>
<dbReference type="GO" id="GO:0005506">
    <property type="term" value="F:iron ion binding"/>
    <property type="evidence" value="ECO:0007669"/>
    <property type="project" value="InterPro"/>
</dbReference>
<keyword evidence="9" id="KW-0472">Membrane</keyword>
<dbReference type="GO" id="GO:0016705">
    <property type="term" value="F:oxidoreductase activity, acting on paired donors, with incorporation or reduction of molecular oxygen"/>
    <property type="evidence" value="ECO:0007669"/>
    <property type="project" value="InterPro"/>
</dbReference>
<evidence type="ECO:0000256" key="6">
    <source>
        <dbReference type="ARBA" id="ARBA00023002"/>
    </source>
</evidence>
<proteinExistence type="inferred from homology"/>
<evidence type="ECO:0000256" key="4">
    <source>
        <dbReference type="ARBA" id="ARBA00022617"/>
    </source>
</evidence>
<keyword evidence="9" id="KW-1133">Transmembrane helix</keyword>
<dbReference type="OrthoDB" id="1470350at2759"/>
<keyword evidence="4" id="KW-0349">Heme</keyword>
<dbReference type="InterPro" id="IPR036396">
    <property type="entry name" value="Cyt_P450_sf"/>
</dbReference>
<dbReference type="AlphaFoldDB" id="A0A165D0W1"/>
<reference evidence="10 11" key="1">
    <citation type="journal article" date="2016" name="Mol. Biol. Evol.">
        <title>Comparative Genomics of Early-Diverging Mushroom-Forming Fungi Provides Insights into the Origins of Lignocellulose Decay Capabilities.</title>
        <authorList>
            <person name="Nagy L.G."/>
            <person name="Riley R."/>
            <person name="Tritt A."/>
            <person name="Adam C."/>
            <person name="Daum C."/>
            <person name="Floudas D."/>
            <person name="Sun H."/>
            <person name="Yadav J.S."/>
            <person name="Pangilinan J."/>
            <person name="Larsson K.H."/>
            <person name="Matsuura K."/>
            <person name="Barry K."/>
            <person name="Labutti K."/>
            <person name="Kuo R."/>
            <person name="Ohm R.A."/>
            <person name="Bhattacharya S.S."/>
            <person name="Shirouzu T."/>
            <person name="Yoshinaga Y."/>
            <person name="Martin F.M."/>
            <person name="Grigoriev I.V."/>
            <person name="Hibbett D.S."/>
        </authorList>
    </citation>
    <scope>NUCLEOTIDE SEQUENCE [LARGE SCALE GENOMIC DNA]</scope>
    <source>
        <strain evidence="10 11">HHB12733</strain>
    </source>
</reference>
<evidence type="ECO:0000256" key="7">
    <source>
        <dbReference type="ARBA" id="ARBA00023004"/>
    </source>
</evidence>
<evidence type="ECO:0000256" key="8">
    <source>
        <dbReference type="ARBA" id="ARBA00023033"/>
    </source>
</evidence>
<organism evidence="10 11">
    <name type="scientific">Calocera cornea HHB12733</name>
    <dbReference type="NCBI Taxonomy" id="1353952"/>
    <lineage>
        <taxon>Eukaryota</taxon>
        <taxon>Fungi</taxon>
        <taxon>Dikarya</taxon>
        <taxon>Basidiomycota</taxon>
        <taxon>Agaricomycotina</taxon>
        <taxon>Dacrymycetes</taxon>
        <taxon>Dacrymycetales</taxon>
        <taxon>Dacrymycetaceae</taxon>
        <taxon>Calocera</taxon>
    </lineage>
</organism>
<accession>A0A165D0W1</accession>
<dbReference type="PANTHER" id="PTHR24305:SF166">
    <property type="entry name" value="CYTOCHROME P450 12A4, MITOCHONDRIAL-RELATED"/>
    <property type="match status" value="1"/>
</dbReference>
<evidence type="ECO:0000256" key="9">
    <source>
        <dbReference type="SAM" id="Phobius"/>
    </source>
</evidence>
<keyword evidence="11" id="KW-1185">Reference proteome</keyword>